<comment type="caution">
    <text evidence="1">The sequence shown here is derived from an EMBL/GenBank/DDBJ whole genome shotgun (WGS) entry which is preliminary data.</text>
</comment>
<organism evidence="1 2">
    <name type="scientific">Candidatus Fervidibacter sacchari</name>
    <dbReference type="NCBI Taxonomy" id="1448929"/>
    <lineage>
        <taxon>Bacteria</taxon>
        <taxon>Candidatus Fervidibacterota</taxon>
        <taxon>Candidatus Fervidibacter</taxon>
    </lineage>
</organism>
<gene>
    <name evidence="1" type="ORF">M2350_001900</name>
</gene>
<reference evidence="1 2" key="1">
    <citation type="submission" date="2022-08" db="EMBL/GenBank/DDBJ databases">
        <title>Bacterial and archaeal communities from various locations to study Microbial Dark Matter (Phase II).</title>
        <authorList>
            <person name="Stepanauskas R."/>
        </authorList>
    </citation>
    <scope>NUCLEOTIDE SEQUENCE [LARGE SCALE GENOMIC DNA]</scope>
    <source>
        <strain evidence="1 2">PD1</strain>
    </source>
</reference>
<evidence type="ECO:0000313" key="1">
    <source>
        <dbReference type="EMBL" id="MCS3919487.1"/>
    </source>
</evidence>
<dbReference type="Proteomes" id="UP001204798">
    <property type="component" value="Unassembled WGS sequence"/>
</dbReference>
<accession>A0ABT2ENI1</accession>
<evidence type="ECO:0000313" key="2">
    <source>
        <dbReference type="Proteomes" id="UP001204798"/>
    </source>
</evidence>
<protein>
    <submittedName>
        <fullName evidence="1">Uncharacterized protein</fullName>
    </submittedName>
</protein>
<dbReference type="RefSeq" id="WP_259095944.1">
    <property type="nucleotide sequence ID" value="NZ_CP130454.1"/>
</dbReference>
<sequence>MGTSWAVGLIALAVLPPFPLREQVSRLQPLMSESQTSTHFSRAEYLSVINGIVSYFRNFQALDGRIIDPFVRREVQYSTPCYAWAATVLVVSGQRPDLLESAAAALECALRQLAEANPADRHGDFFTFPAMLAYEHLRELVPSERRKRWEQLLSAIDPYKAYRDVLRDSKGSVHNWNVVAIAGEFLRHRAGFTDLSFVERHLEAQLPHFTAEGLYRDPNVPMAYDHFPRHFLAAILERGYNGKHREILNELLERAAWTSLLIQSPCGELPTGGRSAQHQWNEAMQCVTYEIWARRKFREGNEPAAKAFRRAAFLALQSIKRWVRPSGELWIVKNRFDPALRHGFEGYSFHSQYNLLAASMLATAWLFADETIPAGVCPAEIGGFVVHLPDFHKVIANAGGLYVEIDTAADPNYNSTGLLRVHKLGVEPLVGPTDGAAIKDEPLAVGIAWREGDKWQPLAGLGQNQIVSASVTVHEANPKRVSFTIRYELNRQQVQAVLETYELTPEQVRVTAEVDGKVESLQVRFPAIAFDGQRASKIVVNDNTAIVQLGDSQQVFRVETPSGVTLTRTGRWVRSRNGYLEPIEGEVKGNRVVYTLTPKL</sequence>
<keyword evidence="2" id="KW-1185">Reference proteome</keyword>
<proteinExistence type="predicted"/>
<dbReference type="EMBL" id="JANUCP010000003">
    <property type="protein sequence ID" value="MCS3919487.1"/>
    <property type="molecule type" value="Genomic_DNA"/>
</dbReference>
<name>A0ABT2ENI1_9BACT</name>